<dbReference type="EMBL" id="NMWV01000019">
    <property type="protein sequence ID" value="PLS24533.1"/>
    <property type="molecule type" value="Genomic_DNA"/>
</dbReference>
<dbReference type="AlphaFoldDB" id="A0A2N5IRE3"/>
<name>A0A2N5IRE3_9BIFI</name>
<accession>A0A2N5IRE3</accession>
<feature type="compositionally biased region" description="Polar residues" evidence="1">
    <location>
        <begin position="62"/>
        <end position="73"/>
    </location>
</feature>
<gene>
    <name evidence="2" type="ORF">Tam1G_1441</name>
</gene>
<feature type="region of interest" description="Disordered" evidence="1">
    <location>
        <begin position="25"/>
        <end position="73"/>
    </location>
</feature>
<proteinExistence type="predicted"/>
<dbReference type="Proteomes" id="UP000234855">
    <property type="component" value="Unassembled WGS sequence"/>
</dbReference>
<evidence type="ECO:0000313" key="3">
    <source>
        <dbReference type="Proteomes" id="UP000234855"/>
    </source>
</evidence>
<evidence type="ECO:0000256" key="1">
    <source>
        <dbReference type="SAM" id="MobiDB-lite"/>
    </source>
</evidence>
<protein>
    <submittedName>
        <fullName evidence="2">Uncharacterized protein</fullName>
    </submittedName>
</protein>
<evidence type="ECO:0000313" key="2">
    <source>
        <dbReference type="EMBL" id="PLS24533.1"/>
    </source>
</evidence>
<comment type="caution">
    <text evidence="2">The sequence shown here is derived from an EMBL/GenBank/DDBJ whole genome shotgun (WGS) entry which is preliminary data.</text>
</comment>
<organism evidence="2 3">
    <name type="scientific">Bifidobacterium imperatoris</name>
    <dbReference type="NCBI Taxonomy" id="2020965"/>
    <lineage>
        <taxon>Bacteria</taxon>
        <taxon>Bacillati</taxon>
        <taxon>Actinomycetota</taxon>
        <taxon>Actinomycetes</taxon>
        <taxon>Bifidobacteriales</taxon>
        <taxon>Bifidobacteriaceae</taxon>
        <taxon>Bifidobacterium</taxon>
    </lineage>
</organism>
<reference evidence="2 3" key="1">
    <citation type="submission" date="2017-07" db="EMBL/GenBank/DDBJ databases">
        <title>Bifidobacterium novel species.</title>
        <authorList>
            <person name="Lugli G.A."/>
            <person name="Milani C."/>
            <person name="Duranti S."/>
            <person name="Mangifesta M."/>
        </authorList>
    </citation>
    <scope>NUCLEOTIDE SEQUENCE [LARGE SCALE GENOMIC DNA]</scope>
    <source>
        <strain evidence="2 3">45</strain>
    </source>
</reference>
<sequence>MNASSPVPVFLSHYVAFDWGALEPIRTQPGHSNRGKQRNQQQSAKSHESRQNGVIATKTRLMKSSETSESTLQNNKGLRVQIPLVRPKSLEFQRFRAFLFLSPPLVLPAQTRFSDMTRHDAPMTRLISPACLWFARRLSFIRFLSDSTGSLHFPHTGLAEGCRSRCLTE</sequence>